<dbReference type="RefSeq" id="WP_115866165.1">
    <property type="nucleotide sequence ID" value="NZ_QREG01000001.1"/>
</dbReference>
<dbReference type="EMBL" id="QREG01000001">
    <property type="protein sequence ID" value="REE05654.1"/>
    <property type="molecule type" value="Genomic_DNA"/>
</dbReference>
<keyword evidence="7" id="KW-1185">Reference proteome</keyword>
<dbReference type="InterPro" id="IPR002347">
    <property type="entry name" value="SDR_fam"/>
</dbReference>
<evidence type="ECO:0000256" key="3">
    <source>
        <dbReference type="ARBA" id="ARBA00023002"/>
    </source>
</evidence>
<evidence type="ECO:0000256" key="1">
    <source>
        <dbReference type="ARBA" id="ARBA00006484"/>
    </source>
</evidence>
<comment type="caution">
    <text evidence="6">The sequence shown here is derived from an EMBL/GenBank/DDBJ whole genome shotgun (WGS) entry which is preliminary data.</text>
</comment>
<keyword evidence="2" id="KW-0521">NADP</keyword>
<accession>A0A3D9LGS1</accession>
<dbReference type="OrthoDB" id="9788235at2"/>
<organism evidence="6 7">
    <name type="scientific">Marinoscillum furvescens DSM 4134</name>
    <dbReference type="NCBI Taxonomy" id="1122208"/>
    <lineage>
        <taxon>Bacteria</taxon>
        <taxon>Pseudomonadati</taxon>
        <taxon>Bacteroidota</taxon>
        <taxon>Cytophagia</taxon>
        <taxon>Cytophagales</taxon>
        <taxon>Reichenbachiellaceae</taxon>
        <taxon>Marinoscillum</taxon>
    </lineage>
</organism>
<dbReference type="Proteomes" id="UP000256779">
    <property type="component" value="Unassembled WGS sequence"/>
</dbReference>
<sequence length="233" mass="25594">MSQLKGKKAIVTGVSKGIGLHIALQLLEQGVKVVGWSRSQPDITHDDFHFVETDVADLDSVESAYSETTNLIGEDIHILINNAGYGIAGAIDELPIEDWKGMFDVNVHGLMYCTRAVVPQMKKMDQGHIVNISSIAGLNPVKNMSGYAATKHAVTGFGHSLFMELRDWGIKVTNVYPGSVKTNFFDDFDGIDAHDNMMRPEDVAKSVVDLLDSHPNLLPVDLELRPLRPKGKQ</sequence>
<name>A0A3D9LGS1_MARFU</name>
<comment type="similarity">
    <text evidence="1 4">Belongs to the short-chain dehydrogenases/reductases (SDR) family.</text>
</comment>
<dbReference type="AlphaFoldDB" id="A0A3D9LGS1"/>
<evidence type="ECO:0000256" key="2">
    <source>
        <dbReference type="ARBA" id="ARBA00022857"/>
    </source>
</evidence>
<protein>
    <submittedName>
        <fullName evidence="6">Short-subunit dehydrogenase</fullName>
    </submittedName>
</protein>
<dbReference type="PANTHER" id="PTHR43391">
    <property type="entry name" value="RETINOL DEHYDROGENASE-RELATED"/>
    <property type="match status" value="1"/>
</dbReference>
<keyword evidence="3" id="KW-0560">Oxidoreductase</keyword>
<dbReference type="InterPro" id="IPR036291">
    <property type="entry name" value="NAD(P)-bd_dom_sf"/>
</dbReference>
<gene>
    <name evidence="6" type="ORF">C7460_101171</name>
</gene>
<reference evidence="6 7" key="1">
    <citation type="submission" date="2018-07" db="EMBL/GenBank/DDBJ databases">
        <title>Genomic Encyclopedia of Type Strains, Phase IV (KMG-IV): sequencing the most valuable type-strain genomes for metagenomic binning, comparative biology and taxonomic classification.</title>
        <authorList>
            <person name="Goeker M."/>
        </authorList>
    </citation>
    <scope>NUCLEOTIDE SEQUENCE [LARGE SCALE GENOMIC DNA]</scope>
    <source>
        <strain evidence="6 7">DSM 4134</strain>
    </source>
</reference>
<dbReference type="GO" id="GO:0016491">
    <property type="term" value="F:oxidoreductase activity"/>
    <property type="evidence" value="ECO:0007669"/>
    <property type="project" value="UniProtKB-KW"/>
</dbReference>
<evidence type="ECO:0000313" key="6">
    <source>
        <dbReference type="EMBL" id="REE05654.1"/>
    </source>
</evidence>
<dbReference type="Pfam" id="PF00106">
    <property type="entry name" value="adh_short"/>
    <property type="match status" value="1"/>
</dbReference>
<dbReference type="Gene3D" id="3.40.50.720">
    <property type="entry name" value="NAD(P)-binding Rossmann-like Domain"/>
    <property type="match status" value="1"/>
</dbReference>
<dbReference type="PRINTS" id="PR00080">
    <property type="entry name" value="SDRFAMILY"/>
</dbReference>
<dbReference type="SMART" id="SM00822">
    <property type="entry name" value="PKS_KR"/>
    <property type="match status" value="1"/>
</dbReference>
<evidence type="ECO:0000256" key="4">
    <source>
        <dbReference type="RuleBase" id="RU000363"/>
    </source>
</evidence>
<feature type="domain" description="Ketoreductase" evidence="5">
    <location>
        <begin position="7"/>
        <end position="171"/>
    </location>
</feature>
<dbReference type="SUPFAM" id="SSF51735">
    <property type="entry name" value="NAD(P)-binding Rossmann-fold domains"/>
    <property type="match status" value="1"/>
</dbReference>
<dbReference type="PRINTS" id="PR00081">
    <property type="entry name" value="GDHRDH"/>
</dbReference>
<evidence type="ECO:0000313" key="7">
    <source>
        <dbReference type="Proteomes" id="UP000256779"/>
    </source>
</evidence>
<dbReference type="PANTHER" id="PTHR43391:SF14">
    <property type="entry name" value="DEHYDROGENASE_REDUCTASE SDR FAMILY PROTEIN 7-LIKE"/>
    <property type="match status" value="1"/>
</dbReference>
<dbReference type="InterPro" id="IPR057326">
    <property type="entry name" value="KR_dom"/>
</dbReference>
<evidence type="ECO:0000259" key="5">
    <source>
        <dbReference type="SMART" id="SM00822"/>
    </source>
</evidence>
<proteinExistence type="inferred from homology"/>